<evidence type="ECO:0000256" key="1">
    <source>
        <dbReference type="ARBA" id="ARBA00023015"/>
    </source>
</evidence>
<evidence type="ECO:0000259" key="4">
    <source>
        <dbReference type="PROSITE" id="PS01124"/>
    </source>
</evidence>
<comment type="caution">
    <text evidence="5">The sequence shown here is derived from an EMBL/GenBank/DDBJ whole genome shotgun (WGS) entry which is preliminary data.</text>
</comment>
<keyword evidence="6" id="KW-1185">Reference proteome</keyword>
<dbReference type="SUPFAM" id="SSF51215">
    <property type="entry name" value="Regulatory protein AraC"/>
    <property type="match status" value="1"/>
</dbReference>
<dbReference type="InterPro" id="IPR009057">
    <property type="entry name" value="Homeodomain-like_sf"/>
</dbReference>
<evidence type="ECO:0000256" key="2">
    <source>
        <dbReference type="ARBA" id="ARBA00023125"/>
    </source>
</evidence>
<dbReference type="SUPFAM" id="SSF46689">
    <property type="entry name" value="Homeodomain-like"/>
    <property type="match status" value="1"/>
</dbReference>
<dbReference type="Pfam" id="PF02311">
    <property type="entry name" value="AraC_binding"/>
    <property type="match status" value="1"/>
</dbReference>
<dbReference type="PANTHER" id="PTHR43280:SF32">
    <property type="entry name" value="TRANSCRIPTIONAL REGULATORY PROTEIN"/>
    <property type="match status" value="1"/>
</dbReference>
<dbReference type="SMART" id="SM00342">
    <property type="entry name" value="HTH_ARAC"/>
    <property type="match status" value="1"/>
</dbReference>
<keyword evidence="1" id="KW-0805">Transcription regulation</keyword>
<gene>
    <name evidence="5" type="ORF">N5A56_006230</name>
</gene>
<dbReference type="PROSITE" id="PS01124">
    <property type="entry name" value="HTH_ARAC_FAMILY_2"/>
    <property type="match status" value="1"/>
</dbReference>
<dbReference type="PANTHER" id="PTHR43280">
    <property type="entry name" value="ARAC-FAMILY TRANSCRIPTIONAL REGULATOR"/>
    <property type="match status" value="1"/>
</dbReference>
<feature type="domain" description="HTH araC/xylS-type" evidence="4">
    <location>
        <begin position="190"/>
        <end position="288"/>
    </location>
</feature>
<sequence>MSREEIPEYNFREEYEQLGFEIIKLEYFYSLHSIEERTNPHRLKFYALIYITKGRDTHIIDFTSHSYKEGSLIFVSKNQVHAWGKKNKIGGYIIFFTEAFLYKNQIQFNDLSYSYPYNYNLYSPVLQTKGIITKVFTQLIKLLYNEYNHSFKNIQEELLQCLLRVLILKIQDSTPSLINNASKETEALFVEFQKQLDQNISLTRNAIDYCNMLNVSYHQLNKTIKTLTNKTIKAFIDDFVILQAKRLLADPTNNANEVSYALGFEESTNFSKFFKKHTGIPPKLFSDRLIK</sequence>
<name>A0ABT5S7J3_9FLAO</name>
<evidence type="ECO:0000256" key="3">
    <source>
        <dbReference type="ARBA" id="ARBA00023163"/>
    </source>
</evidence>
<evidence type="ECO:0000313" key="6">
    <source>
        <dbReference type="Proteomes" id="UP001151478"/>
    </source>
</evidence>
<dbReference type="InterPro" id="IPR018060">
    <property type="entry name" value="HTH_AraC"/>
</dbReference>
<dbReference type="Gene3D" id="1.10.10.60">
    <property type="entry name" value="Homeodomain-like"/>
    <property type="match status" value="1"/>
</dbReference>
<accession>A0ABT5S7J3</accession>
<dbReference type="EMBL" id="JAOSLC020000003">
    <property type="protein sequence ID" value="MDD7914043.1"/>
    <property type="molecule type" value="Genomic_DNA"/>
</dbReference>
<keyword evidence="3" id="KW-0804">Transcription</keyword>
<dbReference type="InterPro" id="IPR003313">
    <property type="entry name" value="AraC-bd"/>
</dbReference>
<dbReference type="InterPro" id="IPR037923">
    <property type="entry name" value="HTH-like"/>
</dbReference>
<dbReference type="Pfam" id="PF12833">
    <property type="entry name" value="HTH_18"/>
    <property type="match status" value="1"/>
</dbReference>
<evidence type="ECO:0000313" key="5">
    <source>
        <dbReference type="EMBL" id="MDD7914043.1"/>
    </source>
</evidence>
<organism evidence="5 6">
    <name type="scientific">Polaribacter ponticola</name>
    <dbReference type="NCBI Taxonomy" id="2978475"/>
    <lineage>
        <taxon>Bacteria</taxon>
        <taxon>Pseudomonadati</taxon>
        <taxon>Bacteroidota</taxon>
        <taxon>Flavobacteriia</taxon>
        <taxon>Flavobacteriales</taxon>
        <taxon>Flavobacteriaceae</taxon>
    </lineage>
</organism>
<dbReference type="Proteomes" id="UP001151478">
    <property type="component" value="Unassembled WGS sequence"/>
</dbReference>
<dbReference type="RefSeq" id="WP_265724715.1">
    <property type="nucleotide sequence ID" value="NZ_JAOSLC020000003.1"/>
</dbReference>
<reference evidence="5" key="1">
    <citation type="submission" date="2023-02" db="EMBL/GenBank/DDBJ databases">
        <title>Polaribacter ponticola sp. nov., isolated from seawater.</title>
        <authorList>
            <person name="Baek J.H."/>
            <person name="Kim J.M."/>
            <person name="Choi D.G."/>
            <person name="Jeon C.O."/>
        </authorList>
    </citation>
    <scope>NUCLEOTIDE SEQUENCE</scope>
    <source>
        <strain evidence="5">MSW5</strain>
    </source>
</reference>
<keyword evidence="2" id="KW-0238">DNA-binding</keyword>
<protein>
    <submittedName>
        <fullName evidence="5">Helix-turn-helix transcriptional regulator</fullName>
    </submittedName>
</protein>
<proteinExistence type="predicted"/>